<feature type="domain" description="Sulfatase-modifying factor enzyme-like" evidence="1">
    <location>
        <begin position="1"/>
        <end position="182"/>
    </location>
</feature>
<gene>
    <name evidence="2" type="ORF">S01H4_14156</name>
</gene>
<organism evidence="2">
    <name type="scientific">marine sediment metagenome</name>
    <dbReference type="NCBI Taxonomy" id="412755"/>
    <lineage>
        <taxon>unclassified sequences</taxon>
        <taxon>metagenomes</taxon>
        <taxon>ecological metagenomes</taxon>
    </lineage>
</organism>
<evidence type="ECO:0000313" key="2">
    <source>
        <dbReference type="EMBL" id="GAG59568.1"/>
    </source>
</evidence>
<protein>
    <recommendedName>
        <fullName evidence="1">Sulfatase-modifying factor enzyme-like domain-containing protein</fullName>
    </recommendedName>
</protein>
<reference evidence="2" key="1">
    <citation type="journal article" date="2014" name="Front. Microbiol.">
        <title>High frequency of phylogenetically diverse reductive dehalogenase-homologous genes in deep subseafloor sedimentary metagenomes.</title>
        <authorList>
            <person name="Kawai M."/>
            <person name="Futagami T."/>
            <person name="Toyoda A."/>
            <person name="Takaki Y."/>
            <person name="Nishi S."/>
            <person name="Hori S."/>
            <person name="Arai W."/>
            <person name="Tsubouchi T."/>
            <person name="Morono Y."/>
            <person name="Uchiyama I."/>
            <person name="Ito T."/>
            <person name="Fujiyama A."/>
            <person name="Inagaki F."/>
            <person name="Takami H."/>
        </authorList>
    </citation>
    <scope>NUCLEOTIDE SEQUENCE</scope>
    <source>
        <strain evidence="2">Expedition CK06-06</strain>
    </source>
</reference>
<name>X0ZGU5_9ZZZZ</name>
<dbReference type="InterPro" id="IPR051043">
    <property type="entry name" value="Sulfatase_Mod_Factor_Kinase"/>
</dbReference>
<dbReference type="PANTHER" id="PTHR23150:SF19">
    <property type="entry name" value="FORMYLGLYCINE-GENERATING ENZYME"/>
    <property type="match status" value="1"/>
</dbReference>
<accession>X0ZGU5</accession>
<proteinExistence type="predicted"/>
<dbReference type="PANTHER" id="PTHR23150">
    <property type="entry name" value="SULFATASE MODIFYING FACTOR 1, 2"/>
    <property type="match status" value="1"/>
</dbReference>
<dbReference type="Pfam" id="PF03781">
    <property type="entry name" value="FGE-sulfatase"/>
    <property type="match status" value="1"/>
</dbReference>
<evidence type="ECO:0000259" key="1">
    <source>
        <dbReference type="Pfam" id="PF03781"/>
    </source>
</evidence>
<dbReference type="SUPFAM" id="SSF56436">
    <property type="entry name" value="C-type lectin-like"/>
    <property type="match status" value="1"/>
</dbReference>
<dbReference type="EMBL" id="BART01006213">
    <property type="protein sequence ID" value="GAG59568.1"/>
    <property type="molecule type" value="Genomic_DNA"/>
</dbReference>
<comment type="caution">
    <text evidence="2">The sequence shown here is derived from an EMBL/GenBank/DDBJ whole genome shotgun (WGS) entry which is preliminary data.</text>
</comment>
<dbReference type="Gene3D" id="3.90.1580.10">
    <property type="entry name" value="paralog of FGE (formylglycine-generating enzyme)"/>
    <property type="match status" value="1"/>
</dbReference>
<feature type="non-terminal residue" evidence="2">
    <location>
        <position position="1"/>
    </location>
</feature>
<dbReference type="InterPro" id="IPR042095">
    <property type="entry name" value="SUMF_sf"/>
</dbReference>
<dbReference type="GO" id="GO:0120147">
    <property type="term" value="F:formylglycine-generating oxidase activity"/>
    <property type="evidence" value="ECO:0007669"/>
    <property type="project" value="TreeGrafter"/>
</dbReference>
<dbReference type="InterPro" id="IPR005532">
    <property type="entry name" value="SUMF_dom"/>
</dbReference>
<sequence>VTNAQYLEFCQSAGHPLPEFWGMDVFCSGPDFPDHPVVGVTWVAAMQYAEWKGRRLPTEAEWEYAARGGLAKKRYPNGNDVDSTSCNYNGTYGHPIRVGSLPVNEYGLHDMAGNVVEWVSDYYAKDYFLEAPVDNPTGPKYGKRRVIRGGGWRSGKMCATVVFRQSLRPYWVDMNVGFRCARDL</sequence>
<dbReference type="AlphaFoldDB" id="X0ZGU5"/>
<dbReference type="InterPro" id="IPR016187">
    <property type="entry name" value="CTDL_fold"/>
</dbReference>